<organism evidence="1 2">
    <name type="scientific">Anaeromyces robustus</name>
    <dbReference type="NCBI Taxonomy" id="1754192"/>
    <lineage>
        <taxon>Eukaryota</taxon>
        <taxon>Fungi</taxon>
        <taxon>Fungi incertae sedis</taxon>
        <taxon>Chytridiomycota</taxon>
        <taxon>Chytridiomycota incertae sedis</taxon>
        <taxon>Neocallimastigomycetes</taxon>
        <taxon>Neocallimastigales</taxon>
        <taxon>Neocallimastigaceae</taxon>
        <taxon>Anaeromyces</taxon>
    </lineage>
</organism>
<gene>
    <name evidence="1" type="ORF">BCR32DRAFT_287820</name>
</gene>
<sequence>MPFGLSDTPPHFQSFMNSILFKKFNKRVYLDDGCNSIPKLTKTLLPLYSCLTNYNQNLIDKHFDKCIKNLEFYPCSPSSNILNGQNQKIVDNRRLRYLKRLQLYKIRAIYLKGTKNDLLNWLSRNLLPNQSIKVDKPCEVSHKVSTVKQLFNKNLKESEFTGAEAQQIDKTLQGSLSGIILGSYKRLIIQKLKKTFLLNGSSLNIIRRSEGSFSNTNSLVHNALELRIKRVKANKFTDLEQLMILFDVDVNALLRMNEIKPKKVVGQIMASFIEDADKSIFKNEENNFLHAKILNENNDFFPVLISGTVLKLNKIIISDRASTDNDYTMYGRKLYNDGGILVESTYSFDIVEPDNLLYGQPLLPNPENDNEYENQLENPIIQHIINNIN</sequence>
<dbReference type="AlphaFoldDB" id="A0A1Y1VQ22"/>
<reference evidence="1 2" key="2">
    <citation type="submission" date="2016-08" db="EMBL/GenBank/DDBJ databases">
        <title>Pervasive Adenine N6-methylation of Active Genes in Fungi.</title>
        <authorList>
            <consortium name="DOE Joint Genome Institute"/>
            <person name="Mondo S.J."/>
            <person name="Dannebaum R.O."/>
            <person name="Kuo R.C."/>
            <person name="Labutti K."/>
            <person name="Haridas S."/>
            <person name="Kuo A."/>
            <person name="Salamov A."/>
            <person name="Ahrendt S.R."/>
            <person name="Lipzen A."/>
            <person name="Sullivan W."/>
            <person name="Andreopoulos W.B."/>
            <person name="Clum A."/>
            <person name="Lindquist E."/>
            <person name="Daum C."/>
            <person name="Ramamoorthy G.K."/>
            <person name="Gryganskyi A."/>
            <person name="Culley D."/>
            <person name="Magnuson J.K."/>
            <person name="James T.Y."/>
            <person name="O'Malley M.A."/>
            <person name="Stajich J.E."/>
            <person name="Spatafora J.W."/>
            <person name="Visel A."/>
            <person name="Grigoriev I.V."/>
        </authorList>
    </citation>
    <scope>NUCLEOTIDE SEQUENCE [LARGE SCALE GENOMIC DNA]</scope>
    <source>
        <strain evidence="1 2">S4</strain>
    </source>
</reference>
<evidence type="ECO:0000313" key="1">
    <source>
        <dbReference type="EMBL" id="ORX63369.1"/>
    </source>
</evidence>
<evidence type="ECO:0000313" key="2">
    <source>
        <dbReference type="Proteomes" id="UP000193944"/>
    </source>
</evidence>
<accession>A0A1Y1VQ22</accession>
<name>A0A1Y1VQ22_9FUNG</name>
<reference evidence="1 2" key="1">
    <citation type="submission" date="2016-08" db="EMBL/GenBank/DDBJ databases">
        <title>A Parts List for Fungal Cellulosomes Revealed by Comparative Genomics.</title>
        <authorList>
            <consortium name="DOE Joint Genome Institute"/>
            <person name="Haitjema C.H."/>
            <person name="Gilmore S.P."/>
            <person name="Henske J.K."/>
            <person name="Solomon K.V."/>
            <person name="De Groot R."/>
            <person name="Kuo A."/>
            <person name="Mondo S.J."/>
            <person name="Salamov A.A."/>
            <person name="Labutti K."/>
            <person name="Zhao Z."/>
            <person name="Chiniquy J."/>
            <person name="Barry K."/>
            <person name="Brewer H.M."/>
            <person name="Purvine S.O."/>
            <person name="Wright A.T."/>
            <person name="Boxma B."/>
            <person name="Van Alen T."/>
            <person name="Hackstein J.H."/>
            <person name="Baker S.E."/>
            <person name="Grigoriev I.V."/>
            <person name="O'Malley M.A."/>
        </authorList>
    </citation>
    <scope>NUCLEOTIDE SEQUENCE [LARGE SCALE GENOMIC DNA]</scope>
    <source>
        <strain evidence="1 2">S4</strain>
    </source>
</reference>
<dbReference type="EMBL" id="MCFG01000645">
    <property type="protein sequence ID" value="ORX63369.1"/>
    <property type="molecule type" value="Genomic_DNA"/>
</dbReference>
<keyword evidence="2" id="KW-1185">Reference proteome</keyword>
<comment type="caution">
    <text evidence="1">The sequence shown here is derived from an EMBL/GenBank/DDBJ whole genome shotgun (WGS) entry which is preliminary data.</text>
</comment>
<dbReference type="Proteomes" id="UP000193944">
    <property type="component" value="Unassembled WGS sequence"/>
</dbReference>
<protein>
    <submittedName>
        <fullName evidence="1">Uncharacterized protein</fullName>
    </submittedName>
</protein>
<proteinExistence type="predicted"/>